<evidence type="ECO:0000313" key="1">
    <source>
        <dbReference type="EMBL" id="ATY32280.1"/>
    </source>
</evidence>
<dbReference type="RefSeq" id="WP_100282089.1">
    <property type="nucleotide sequence ID" value="NZ_CP024923.1"/>
</dbReference>
<dbReference type="KEGG" id="sphc:CVN68_10070"/>
<organism evidence="1 2">
    <name type="scientific">Sphingomonas psychrotolerans</name>
    <dbReference type="NCBI Taxonomy" id="1327635"/>
    <lineage>
        <taxon>Bacteria</taxon>
        <taxon>Pseudomonadati</taxon>
        <taxon>Pseudomonadota</taxon>
        <taxon>Alphaproteobacteria</taxon>
        <taxon>Sphingomonadales</taxon>
        <taxon>Sphingomonadaceae</taxon>
        <taxon>Sphingomonas</taxon>
    </lineage>
</organism>
<sequence length="746" mass="83903">MADIDTLPVRPAKAGKLPGVSPNVLLLRDELRSDAMEQVATLALGDLDIEISAGRDSLWAIVRRKGRGGLALRAAHAPGGCGKVRTRKPEEGEALRLEFDCAIGRQSVAFRLHEDEVPILRVTTRLTPAVPLLVPFLPRDLYPLDVHDDPTRAVGQVEAAQRGLNAGYSYFRLTEPGFGSTLYFQNFTTLNPYFEATRTTPDGAVGGEWPEIGYLPPTAPQKGKPPLDPLPEGQETAISDTYLAFHADPRGDETAMARRFLSLLGAVYRRLEHPETDYHDWIDRAERALKDLDQAPAATIRHYGFRYVHPYTAAEYPDSMVQLSVLASIRDYEAWKKEEIPLFAEFAAGLRKFYDPRLKTMRRYLPNVGADKDKDAVDSWYLYHPMLNLGRLALDGNKKAKRLFLQSIDYGIESAHHFDYKWPIQYNVTDRSVITAARDDEGLGQTDVGGIYAYVMLQAFELTDDKRFLDEARASIDATRGMRFELNYQANLTAWGAAACLRLWRITNEKAYLDQAYVFLASFFHNNAMWESEIGYAKYYRNFLGVTALHDAPYMAMYECFDSFAAFERFLKDSGPDVDPAVRLLLSEYCRYALDRAWYYYPDALPEDAIETDNVRNSYVDRALSFPVEDLYVDGQKAGQVGQEIYGAGAAFVFASRAFHSVSDAPFRLFCDHFLLASDRPGEKSLSFQLGGAEGCEARLCLLRSGRATLPAFTVTTMAGDRVRGHEVEDRIEFRVPADGRITVAW</sequence>
<evidence type="ECO:0000313" key="2">
    <source>
        <dbReference type="Proteomes" id="UP000229081"/>
    </source>
</evidence>
<reference evidence="1 2" key="1">
    <citation type="submission" date="2017-11" db="EMBL/GenBank/DDBJ databases">
        <title>Complete genome sequence of Sphingomonas sp. Strain Cra20, a psychrotolerant potential plant growth promoting rhizobacteria.</title>
        <authorList>
            <person name="Luo Y."/>
        </authorList>
    </citation>
    <scope>NUCLEOTIDE SEQUENCE [LARGE SCALE GENOMIC DNA]</scope>
    <source>
        <strain evidence="1 2">Cra20</strain>
    </source>
</reference>
<name>A0A2K8MEF5_9SPHN</name>
<dbReference type="EMBL" id="CP024923">
    <property type="protein sequence ID" value="ATY32280.1"/>
    <property type="molecule type" value="Genomic_DNA"/>
</dbReference>
<dbReference type="AlphaFoldDB" id="A0A2K8MEF5"/>
<dbReference type="Proteomes" id="UP000229081">
    <property type="component" value="Chromosome"/>
</dbReference>
<dbReference type="OrthoDB" id="7520791at2"/>
<gene>
    <name evidence="1" type="ORF">CVN68_10070</name>
</gene>
<keyword evidence="2" id="KW-1185">Reference proteome</keyword>
<protein>
    <submittedName>
        <fullName evidence="1">Uncharacterized protein</fullName>
    </submittedName>
</protein>
<proteinExistence type="predicted"/>
<accession>A0A2K8MEF5</accession>